<dbReference type="EMBL" id="JBHRSM010000001">
    <property type="protein sequence ID" value="MFC3084478.1"/>
    <property type="molecule type" value="Genomic_DNA"/>
</dbReference>
<keyword evidence="3" id="KW-0012">Acyltransferase</keyword>
<evidence type="ECO:0000313" key="3">
    <source>
        <dbReference type="EMBL" id="MFC3084478.1"/>
    </source>
</evidence>
<dbReference type="SUPFAM" id="SSF55729">
    <property type="entry name" value="Acyl-CoA N-acyltransferases (Nat)"/>
    <property type="match status" value="1"/>
</dbReference>
<dbReference type="EC" id="2.3.-.-" evidence="3"/>
<dbReference type="InterPro" id="IPR016181">
    <property type="entry name" value="Acyl_CoA_acyltransferase"/>
</dbReference>
<feature type="compositionally biased region" description="Pro residues" evidence="1">
    <location>
        <begin position="174"/>
        <end position="183"/>
    </location>
</feature>
<feature type="region of interest" description="Disordered" evidence="1">
    <location>
        <begin position="162"/>
        <end position="183"/>
    </location>
</feature>
<dbReference type="RefSeq" id="WP_197642383.1">
    <property type="nucleotide sequence ID" value="NZ_JAEACP010000004.1"/>
</dbReference>
<sequence>MTRPAHQISLAIPVLETERLVLREPREADLPAMLAFNSGPRSSFIGGGMQRQQVWRGLLANIGHWVLRGYGFYSVDTLQGEFIGRVGVIFHDGWDEPELAWHLYDGFEGQGYAAEAARAARTDYHARITSRPPISYIDPANTRSEALALRLGAVLERTLHDDRGSHHVYRHPQPRPPAAETPA</sequence>
<evidence type="ECO:0000256" key="1">
    <source>
        <dbReference type="SAM" id="MobiDB-lite"/>
    </source>
</evidence>
<accession>A0ABV7DQN6</accession>
<organism evidence="3 4">
    <name type="scientific">Tabrizicola soli</name>
    <dbReference type="NCBI Taxonomy" id="2185115"/>
    <lineage>
        <taxon>Bacteria</taxon>
        <taxon>Pseudomonadati</taxon>
        <taxon>Pseudomonadota</taxon>
        <taxon>Alphaproteobacteria</taxon>
        <taxon>Rhodobacterales</taxon>
        <taxon>Paracoccaceae</taxon>
        <taxon>Tabrizicola</taxon>
    </lineage>
</organism>
<dbReference type="PANTHER" id="PTHR43792:SF1">
    <property type="entry name" value="N-ACETYLTRANSFERASE DOMAIN-CONTAINING PROTEIN"/>
    <property type="match status" value="1"/>
</dbReference>
<dbReference type="InterPro" id="IPR051531">
    <property type="entry name" value="N-acetyltransferase"/>
</dbReference>
<dbReference type="Pfam" id="PF13302">
    <property type="entry name" value="Acetyltransf_3"/>
    <property type="match status" value="1"/>
</dbReference>
<reference evidence="4" key="1">
    <citation type="journal article" date="2019" name="Int. J. Syst. Evol. Microbiol.">
        <title>The Global Catalogue of Microorganisms (GCM) 10K type strain sequencing project: providing services to taxonomists for standard genome sequencing and annotation.</title>
        <authorList>
            <consortium name="The Broad Institute Genomics Platform"/>
            <consortium name="The Broad Institute Genome Sequencing Center for Infectious Disease"/>
            <person name="Wu L."/>
            <person name="Ma J."/>
        </authorList>
    </citation>
    <scope>NUCLEOTIDE SEQUENCE [LARGE SCALE GENOMIC DNA]</scope>
    <source>
        <strain evidence="4">KCTC 62102</strain>
    </source>
</reference>
<dbReference type="InterPro" id="IPR000182">
    <property type="entry name" value="GNAT_dom"/>
</dbReference>
<name>A0ABV7DQN6_9RHOB</name>
<evidence type="ECO:0000313" key="4">
    <source>
        <dbReference type="Proteomes" id="UP001595445"/>
    </source>
</evidence>
<gene>
    <name evidence="3" type="ORF">ACFOD6_00320</name>
</gene>
<comment type="caution">
    <text evidence="3">The sequence shown here is derived from an EMBL/GenBank/DDBJ whole genome shotgun (WGS) entry which is preliminary data.</text>
</comment>
<evidence type="ECO:0000259" key="2">
    <source>
        <dbReference type="Pfam" id="PF13302"/>
    </source>
</evidence>
<dbReference type="Gene3D" id="3.40.630.30">
    <property type="match status" value="1"/>
</dbReference>
<dbReference type="PANTHER" id="PTHR43792">
    <property type="entry name" value="GNAT FAMILY, PUTATIVE (AFU_ORTHOLOGUE AFUA_3G00765)-RELATED-RELATED"/>
    <property type="match status" value="1"/>
</dbReference>
<dbReference type="Proteomes" id="UP001595445">
    <property type="component" value="Unassembled WGS sequence"/>
</dbReference>
<protein>
    <submittedName>
        <fullName evidence="3">GNAT family N-acetyltransferase</fullName>
        <ecNumber evidence="3">2.3.-.-</ecNumber>
    </submittedName>
</protein>
<keyword evidence="3" id="KW-0808">Transferase</keyword>
<proteinExistence type="predicted"/>
<dbReference type="GO" id="GO:0016746">
    <property type="term" value="F:acyltransferase activity"/>
    <property type="evidence" value="ECO:0007669"/>
    <property type="project" value="UniProtKB-KW"/>
</dbReference>
<keyword evidence="4" id="KW-1185">Reference proteome</keyword>
<feature type="domain" description="N-acetyltransferase" evidence="2">
    <location>
        <begin position="19"/>
        <end position="153"/>
    </location>
</feature>